<gene>
    <name evidence="2" type="ORF">KHA91_07635</name>
</gene>
<protein>
    <submittedName>
        <fullName evidence="2">Sugar phosphate isomerase/epimerase</fullName>
    </submittedName>
</protein>
<evidence type="ECO:0000259" key="1">
    <source>
        <dbReference type="Pfam" id="PF01261"/>
    </source>
</evidence>
<dbReference type="InterPro" id="IPR036237">
    <property type="entry name" value="Xyl_isomerase-like_sf"/>
</dbReference>
<comment type="caution">
    <text evidence="2">The sequence shown here is derived from an EMBL/GenBank/DDBJ whole genome shotgun (WGS) entry which is preliminary data.</text>
</comment>
<dbReference type="EMBL" id="JAGYPN010000001">
    <property type="protein sequence ID" value="MBS4222629.1"/>
    <property type="molecule type" value="Genomic_DNA"/>
</dbReference>
<dbReference type="GO" id="GO:0016853">
    <property type="term" value="F:isomerase activity"/>
    <property type="evidence" value="ECO:0007669"/>
    <property type="project" value="UniProtKB-KW"/>
</dbReference>
<dbReference type="PANTHER" id="PTHR12110">
    <property type="entry name" value="HYDROXYPYRUVATE ISOMERASE"/>
    <property type="match status" value="1"/>
</dbReference>
<dbReference type="InterPro" id="IPR013022">
    <property type="entry name" value="Xyl_isomerase-like_TIM-brl"/>
</dbReference>
<proteinExistence type="predicted"/>
<dbReference type="PANTHER" id="PTHR12110:SF41">
    <property type="entry name" value="INOSOSE DEHYDRATASE"/>
    <property type="match status" value="1"/>
</dbReference>
<accession>A0A942Z3J5</accession>
<keyword evidence="3" id="KW-1185">Reference proteome</keyword>
<dbReference type="InterPro" id="IPR050312">
    <property type="entry name" value="IolE/XylAMocC-like"/>
</dbReference>
<dbReference type="SUPFAM" id="SSF51658">
    <property type="entry name" value="Xylose isomerase-like"/>
    <property type="match status" value="1"/>
</dbReference>
<organism evidence="2 3">
    <name type="scientific">Lederbergia citrea</name>
    <dbReference type="NCBI Taxonomy" id="2833581"/>
    <lineage>
        <taxon>Bacteria</taxon>
        <taxon>Bacillati</taxon>
        <taxon>Bacillota</taxon>
        <taxon>Bacilli</taxon>
        <taxon>Bacillales</taxon>
        <taxon>Bacillaceae</taxon>
        <taxon>Lederbergia</taxon>
    </lineage>
</organism>
<dbReference type="AlphaFoldDB" id="A0A942Z3J5"/>
<name>A0A942Z3J5_9BACI</name>
<dbReference type="RefSeq" id="WP_213097567.1">
    <property type="nucleotide sequence ID" value="NZ_JAGYPK010000001.1"/>
</dbReference>
<reference evidence="2 3" key="1">
    <citation type="submission" date="2021-05" db="EMBL/GenBank/DDBJ databases">
        <title>Novel Bacillus species.</title>
        <authorList>
            <person name="Liu G."/>
        </authorList>
    </citation>
    <scope>NUCLEOTIDE SEQUENCE [LARGE SCALE GENOMIC DNA]</scope>
    <source>
        <strain evidence="2 3">FJAT-49682</strain>
    </source>
</reference>
<feature type="domain" description="Xylose isomerase-like TIM barrel" evidence="1">
    <location>
        <begin position="48"/>
        <end position="259"/>
    </location>
</feature>
<dbReference type="Gene3D" id="3.20.20.150">
    <property type="entry name" value="Divalent-metal-dependent TIM barrel enzymes"/>
    <property type="match status" value="1"/>
</dbReference>
<keyword evidence="2" id="KW-0413">Isomerase</keyword>
<dbReference type="Proteomes" id="UP000676456">
    <property type="component" value="Unassembled WGS sequence"/>
</dbReference>
<evidence type="ECO:0000313" key="3">
    <source>
        <dbReference type="Proteomes" id="UP000676456"/>
    </source>
</evidence>
<dbReference type="Pfam" id="PF01261">
    <property type="entry name" value="AP_endonuc_2"/>
    <property type="match status" value="1"/>
</dbReference>
<sequence>MKWAFMTANFVAKELDYQNSDDWGKCHQATFEAFHGPQFSFKFEEMIALTKGMGFDAIELWVAHLDPLHATQEMIDQALHILNKYEVEVASYTAGFGAPGVTVEEATRIFETSKALGTPVLAQAFHPANGPIVKELAEKFDIRAGLENHPEKTPQEVIDKISPFAPWVGSVVDTGWFGTHGYDASQAIRELKDYLVHIHLKDIKAEGAHDSCILGDGVVDIKGVLSMLKDINYEGTITIEHEPHEYDPTEDVKESLKRVKMWWAELEAEVEVK</sequence>
<evidence type="ECO:0000313" key="2">
    <source>
        <dbReference type="EMBL" id="MBS4222629.1"/>
    </source>
</evidence>